<gene>
    <name evidence="3" type="ORF">PRELSG_1135100</name>
</gene>
<dbReference type="AlphaFoldDB" id="A0A1J1H7W7"/>
<keyword evidence="1" id="KW-0812">Transmembrane</keyword>
<feature type="chain" id="PRO_5012181813" evidence="2">
    <location>
        <begin position="20"/>
        <end position="77"/>
    </location>
</feature>
<keyword evidence="4" id="KW-1185">Reference proteome</keyword>
<dbReference type="VEuPathDB" id="PlasmoDB:PRELSG_1135100"/>
<feature type="transmembrane region" description="Helical" evidence="1">
    <location>
        <begin position="35"/>
        <end position="56"/>
    </location>
</feature>
<evidence type="ECO:0000313" key="4">
    <source>
        <dbReference type="Proteomes" id="UP000220158"/>
    </source>
</evidence>
<accession>A0A1J1H7W7</accession>
<protein>
    <submittedName>
        <fullName evidence="3">Uncharacterized protein</fullName>
    </submittedName>
</protein>
<keyword evidence="1" id="KW-0472">Membrane</keyword>
<dbReference type="OrthoDB" id="381704at2759"/>
<dbReference type="InterPro" id="IPR056355">
    <property type="entry name" value="Microp_apicomplexa_16"/>
</dbReference>
<keyword evidence="1" id="KW-1133">Transmembrane helix</keyword>
<evidence type="ECO:0000313" key="3">
    <source>
        <dbReference type="EMBL" id="CRH01003.1"/>
    </source>
</evidence>
<dbReference type="EMBL" id="LN835306">
    <property type="protein sequence ID" value="CRH01003.1"/>
    <property type="molecule type" value="Genomic_DNA"/>
</dbReference>
<keyword evidence="2" id="KW-0732">Signal</keyword>
<proteinExistence type="predicted"/>
<dbReference type="KEGG" id="prel:PRELSG_1135100"/>
<evidence type="ECO:0000256" key="2">
    <source>
        <dbReference type="SAM" id="SignalP"/>
    </source>
</evidence>
<sequence length="77" mass="8992">MKFFFFFLNVLIFLYCVIAQSSIVYDENQKSTQFHFALWTVIVLVSIFALGTYATFRISYTKDSLLYSKINTSNHGK</sequence>
<dbReference type="OMA" id="QFHVTLW"/>
<evidence type="ECO:0000256" key="1">
    <source>
        <dbReference type="SAM" id="Phobius"/>
    </source>
</evidence>
<organism evidence="3 4">
    <name type="scientific">Plasmodium relictum</name>
    <dbReference type="NCBI Taxonomy" id="85471"/>
    <lineage>
        <taxon>Eukaryota</taxon>
        <taxon>Sar</taxon>
        <taxon>Alveolata</taxon>
        <taxon>Apicomplexa</taxon>
        <taxon>Aconoidasida</taxon>
        <taxon>Haemosporida</taxon>
        <taxon>Plasmodiidae</taxon>
        <taxon>Plasmodium</taxon>
        <taxon>Plasmodium (Haemamoeba)</taxon>
    </lineage>
</organism>
<dbReference type="Proteomes" id="UP000220158">
    <property type="component" value="Chromosome 11"/>
</dbReference>
<reference evidence="3 4" key="1">
    <citation type="submission" date="2015-04" db="EMBL/GenBank/DDBJ databases">
        <authorList>
            <consortium name="Pathogen Informatics"/>
        </authorList>
    </citation>
    <scope>NUCLEOTIDE SEQUENCE [LARGE SCALE GENOMIC DNA]</scope>
    <source>
        <strain evidence="3 4">SGS1</strain>
    </source>
</reference>
<dbReference type="Pfam" id="PF23529">
    <property type="entry name" value="Microp_apicomplexa_16"/>
    <property type="match status" value="1"/>
</dbReference>
<dbReference type="GeneID" id="39737130"/>
<feature type="signal peptide" evidence="2">
    <location>
        <begin position="1"/>
        <end position="19"/>
    </location>
</feature>
<name>A0A1J1H7W7_PLARL</name>
<dbReference type="RefSeq" id="XP_028534004.1">
    <property type="nucleotide sequence ID" value="XM_028677635.1"/>
</dbReference>